<organism evidence="1 2">
    <name type="scientific">Smallanthus sonchifolius</name>
    <dbReference type="NCBI Taxonomy" id="185202"/>
    <lineage>
        <taxon>Eukaryota</taxon>
        <taxon>Viridiplantae</taxon>
        <taxon>Streptophyta</taxon>
        <taxon>Embryophyta</taxon>
        <taxon>Tracheophyta</taxon>
        <taxon>Spermatophyta</taxon>
        <taxon>Magnoliopsida</taxon>
        <taxon>eudicotyledons</taxon>
        <taxon>Gunneridae</taxon>
        <taxon>Pentapetalae</taxon>
        <taxon>asterids</taxon>
        <taxon>campanulids</taxon>
        <taxon>Asterales</taxon>
        <taxon>Asteraceae</taxon>
        <taxon>Asteroideae</taxon>
        <taxon>Heliantheae alliance</taxon>
        <taxon>Millerieae</taxon>
        <taxon>Smallanthus</taxon>
    </lineage>
</organism>
<evidence type="ECO:0000313" key="2">
    <source>
        <dbReference type="Proteomes" id="UP001056120"/>
    </source>
</evidence>
<proteinExistence type="predicted"/>
<name>A0ACB9JI38_9ASTR</name>
<gene>
    <name evidence="1" type="ORF">L1987_13249</name>
</gene>
<reference evidence="2" key="1">
    <citation type="journal article" date="2022" name="Mol. Ecol. Resour.">
        <title>The genomes of chicory, endive, great burdock and yacon provide insights into Asteraceae palaeo-polyploidization history and plant inulin production.</title>
        <authorList>
            <person name="Fan W."/>
            <person name="Wang S."/>
            <person name="Wang H."/>
            <person name="Wang A."/>
            <person name="Jiang F."/>
            <person name="Liu H."/>
            <person name="Zhao H."/>
            <person name="Xu D."/>
            <person name="Zhang Y."/>
        </authorList>
    </citation>
    <scope>NUCLEOTIDE SEQUENCE [LARGE SCALE GENOMIC DNA]</scope>
    <source>
        <strain evidence="2">cv. Yunnan</strain>
    </source>
</reference>
<accession>A0ACB9JI38</accession>
<dbReference type="Proteomes" id="UP001056120">
    <property type="component" value="Linkage Group LG04"/>
</dbReference>
<reference evidence="1 2" key="2">
    <citation type="journal article" date="2022" name="Mol. Ecol. Resour.">
        <title>The genomes of chicory, endive, great burdock and yacon provide insights into Asteraceae paleo-polyploidization history and plant inulin production.</title>
        <authorList>
            <person name="Fan W."/>
            <person name="Wang S."/>
            <person name="Wang H."/>
            <person name="Wang A."/>
            <person name="Jiang F."/>
            <person name="Liu H."/>
            <person name="Zhao H."/>
            <person name="Xu D."/>
            <person name="Zhang Y."/>
        </authorList>
    </citation>
    <scope>NUCLEOTIDE SEQUENCE [LARGE SCALE GENOMIC DNA]</scope>
    <source>
        <strain evidence="2">cv. Yunnan</strain>
        <tissue evidence="1">Leaves</tissue>
    </source>
</reference>
<evidence type="ECO:0000313" key="1">
    <source>
        <dbReference type="EMBL" id="KAI3819415.1"/>
    </source>
</evidence>
<sequence length="168" mass="18131">MLSTVSTAYTIIYSLTTRAPPPFATACCSATTSHKVHHSPLTAFPPFCHLPRSGPASGRPSTRETLLPDRISQTHRRHHCTPTSYSASRHVHPSMIDSRAWLARLYTPVGHRLATHGSVGGTRATAAAAVSALVAAPGRAEGEVRRAHLGVFLHVQAAPRRLDYSNNR</sequence>
<comment type="caution">
    <text evidence="1">The sequence shown here is derived from an EMBL/GenBank/DDBJ whole genome shotgun (WGS) entry which is preliminary data.</text>
</comment>
<keyword evidence="2" id="KW-1185">Reference proteome</keyword>
<dbReference type="EMBL" id="CM042021">
    <property type="protein sequence ID" value="KAI3819415.1"/>
    <property type="molecule type" value="Genomic_DNA"/>
</dbReference>
<protein>
    <submittedName>
        <fullName evidence="1">Uncharacterized protein</fullName>
    </submittedName>
</protein>